<evidence type="ECO:0000313" key="3">
    <source>
        <dbReference type="Proteomes" id="UP001234343"/>
    </source>
</evidence>
<keyword evidence="1" id="KW-0472">Membrane</keyword>
<dbReference type="EMBL" id="JAUCBP010000007">
    <property type="protein sequence ID" value="MDM7860837.1"/>
    <property type="molecule type" value="Genomic_DNA"/>
</dbReference>
<protein>
    <submittedName>
        <fullName evidence="2">Uncharacterized protein</fullName>
    </submittedName>
</protein>
<feature type="transmembrane region" description="Helical" evidence="1">
    <location>
        <begin position="6"/>
        <end position="25"/>
    </location>
</feature>
<keyword evidence="3" id="KW-1185">Reference proteome</keyword>
<keyword evidence="1" id="KW-1133">Transmembrane helix</keyword>
<gene>
    <name evidence="2" type="ORF">QTP81_09540</name>
</gene>
<accession>A0ABT7SZ61</accession>
<sequence length="152" mass="16980">MTMQKYTVLSATIILSIIAFIYINIAVQTDDSLTSDALTIAGLNGCSIQNNYCEFALDQQNFEVSLPEGAKIEEESFVNITSNQGFVIEAIWIEGVNMYMGRSPVIAEIIEDTRFNGLFFLGSCNTAKMEWVMKIQLAKKTHPVEVRFSTSM</sequence>
<organism evidence="2 3">
    <name type="scientific">Alteromonas arenosi</name>
    <dbReference type="NCBI Taxonomy" id="3055817"/>
    <lineage>
        <taxon>Bacteria</taxon>
        <taxon>Pseudomonadati</taxon>
        <taxon>Pseudomonadota</taxon>
        <taxon>Gammaproteobacteria</taxon>
        <taxon>Alteromonadales</taxon>
        <taxon>Alteromonadaceae</taxon>
        <taxon>Alteromonas/Salinimonas group</taxon>
        <taxon>Alteromonas</taxon>
    </lineage>
</organism>
<reference evidence="2 3" key="1">
    <citation type="submission" date="2023-06" db="EMBL/GenBank/DDBJ databases">
        <title>Alteromonas sp. ASW11-36 isolated from intertidal sand.</title>
        <authorList>
            <person name="Li Y."/>
        </authorList>
    </citation>
    <scope>NUCLEOTIDE SEQUENCE [LARGE SCALE GENOMIC DNA]</scope>
    <source>
        <strain evidence="2 3">ASW11-36</strain>
    </source>
</reference>
<dbReference type="RefSeq" id="WP_289365121.1">
    <property type="nucleotide sequence ID" value="NZ_JAUCBP010000007.1"/>
</dbReference>
<evidence type="ECO:0000256" key="1">
    <source>
        <dbReference type="SAM" id="Phobius"/>
    </source>
</evidence>
<evidence type="ECO:0000313" key="2">
    <source>
        <dbReference type="EMBL" id="MDM7860837.1"/>
    </source>
</evidence>
<proteinExistence type="predicted"/>
<comment type="caution">
    <text evidence="2">The sequence shown here is derived from an EMBL/GenBank/DDBJ whole genome shotgun (WGS) entry which is preliminary data.</text>
</comment>
<dbReference type="Proteomes" id="UP001234343">
    <property type="component" value="Unassembled WGS sequence"/>
</dbReference>
<name>A0ABT7SZ61_9ALTE</name>
<keyword evidence="1" id="KW-0812">Transmembrane</keyword>